<dbReference type="EMBL" id="CP014476">
    <property type="protein sequence ID" value="AMK75405.1"/>
    <property type="molecule type" value="Genomic_DNA"/>
</dbReference>
<dbReference type="RefSeq" id="WP_062327503.1">
    <property type="nucleotide sequence ID" value="NZ_CP014476.1"/>
</dbReference>
<dbReference type="InterPro" id="IPR011008">
    <property type="entry name" value="Dimeric_a/b-barrel"/>
</dbReference>
<dbReference type="AlphaFoldDB" id="A0A140E4T1"/>
<dbReference type="STRING" id="1538553.JT25_002690"/>
<organism evidence="3 4">
    <name type="scientific">Methylomonas denitrificans</name>
    <dbReference type="NCBI Taxonomy" id="1538553"/>
    <lineage>
        <taxon>Bacteria</taxon>
        <taxon>Pseudomonadati</taxon>
        <taxon>Pseudomonadota</taxon>
        <taxon>Gammaproteobacteria</taxon>
        <taxon>Methylococcales</taxon>
        <taxon>Methylococcaceae</taxon>
        <taxon>Methylomonas</taxon>
    </lineage>
</organism>
<reference evidence="3 4" key="1">
    <citation type="journal article" date="2015" name="Environ. Microbiol.">
        <title>Methane oxidation coupled to nitrate reduction under hypoxia by the Gammaproteobacterium Methylomonas denitrificans, sp. nov. type strain FJG1.</title>
        <authorList>
            <person name="Kits K.D."/>
            <person name="Klotz M.G."/>
            <person name="Stein L.Y."/>
        </authorList>
    </citation>
    <scope>NUCLEOTIDE SEQUENCE [LARGE SCALE GENOMIC DNA]</scope>
    <source>
        <strain evidence="3 4">FJG1</strain>
    </source>
</reference>
<comment type="similarity">
    <text evidence="1">Belongs to the YciI family.</text>
</comment>
<evidence type="ECO:0000256" key="1">
    <source>
        <dbReference type="ARBA" id="ARBA00007689"/>
    </source>
</evidence>
<keyword evidence="4" id="KW-1185">Reference proteome</keyword>
<dbReference type="Gene3D" id="3.30.70.1060">
    <property type="entry name" value="Dimeric alpha+beta barrel"/>
    <property type="match status" value="1"/>
</dbReference>
<proteinExistence type="inferred from homology"/>
<accession>A0A140E4T1</accession>
<dbReference type="Proteomes" id="UP000030512">
    <property type="component" value="Chromosome"/>
</dbReference>
<sequence length="122" mass="13486">MRVIVLVKATEDSEKGFLPTAWASEMLEAMGRFNDELRNAGILLAADGLKPSAYGKRIAFDGTGRTVIDGPFSETRELVAGFWLWEVKDMDEAVAWVQRCPNPMPGPSEIEIRPLFEAADLS</sequence>
<dbReference type="PANTHER" id="PTHR35174:SF4">
    <property type="entry name" value="BLL7163 PROTEIN"/>
    <property type="match status" value="1"/>
</dbReference>
<protein>
    <recommendedName>
        <fullName evidence="2">YCII-related domain-containing protein</fullName>
    </recommendedName>
</protein>
<dbReference type="OrthoDB" id="9795306at2"/>
<evidence type="ECO:0000313" key="4">
    <source>
        <dbReference type="Proteomes" id="UP000030512"/>
    </source>
</evidence>
<dbReference type="SUPFAM" id="SSF54909">
    <property type="entry name" value="Dimeric alpha+beta barrel"/>
    <property type="match status" value="1"/>
</dbReference>
<name>A0A140E4T1_9GAMM</name>
<evidence type="ECO:0000259" key="2">
    <source>
        <dbReference type="Pfam" id="PF03795"/>
    </source>
</evidence>
<dbReference type="PANTHER" id="PTHR35174">
    <property type="entry name" value="BLL7171 PROTEIN-RELATED"/>
    <property type="match status" value="1"/>
</dbReference>
<gene>
    <name evidence="3" type="ORF">JT25_002690</name>
</gene>
<feature type="domain" description="YCII-related" evidence="2">
    <location>
        <begin position="1"/>
        <end position="113"/>
    </location>
</feature>
<evidence type="ECO:0000313" key="3">
    <source>
        <dbReference type="EMBL" id="AMK75405.1"/>
    </source>
</evidence>
<dbReference type="InterPro" id="IPR005545">
    <property type="entry name" value="YCII"/>
</dbReference>
<dbReference type="Pfam" id="PF03795">
    <property type="entry name" value="YCII"/>
    <property type="match status" value="1"/>
</dbReference>
<dbReference type="KEGG" id="mdn:JT25_002690"/>